<dbReference type="Proteomes" id="UP000221011">
    <property type="component" value="Chromosome"/>
</dbReference>
<keyword evidence="8" id="KW-1015">Disulfide bond</keyword>
<evidence type="ECO:0000256" key="9">
    <source>
        <dbReference type="ARBA" id="ARBA00023284"/>
    </source>
</evidence>
<dbReference type="GO" id="GO:0016491">
    <property type="term" value="F:oxidoreductase activity"/>
    <property type="evidence" value="ECO:0007669"/>
    <property type="project" value="UniProtKB-KW"/>
</dbReference>
<evidence type="ECO:0000256" key="7">
    <source>
        <dbReference type="ARBA" id="ARBA00023136"/>
    </source>
</evidence>
<dbReference type="InterPro" id="IPR012932">
    <property type="entry name" value="VKOR"/>
</dbReference>
<comment type="subcellular location">
    <subcellularLocation>
        <location evidence="1">Membrane</location>
        <topology evidence="1">Multi-pass membrane protein</topology>
    </subcellularLocation>
</comment>
<evidence type="ECO:0000256" key="6">
    <source>
        <dbReference type="ARBA" id="ARBA00023002"/>
    </source>
</evidence>
<evidence type="ECO:0000256" key="5">
    <source>
        <dbReference type="ARBA" id="ARBA00022989"/>
    </source>
</evidence>
<gene>
    <name evidence="12" type="ORF">KY5_7759c</name>
</gene>
<keyword evidence="4" id="KW-0874">Quinone</keyword>
<evidence type="ECO:0000256" key="10">
    <source>
        <dbReference type="SAM" id="Phobius"/>
    </source>
</evidence>
<dbReference type="Pfam" id="PF07884">
    <property type="entry name" value="VKOR"/>
    <property type="match status" value="1"/>
</dbReference>
<feature type="transmembrane region" description="Helical" evidence="10">
    <location>
        <begin position="73"/>
        <end position="92"/>
    </location>
</feature>
<keyword evidence="7 10" id="KW-0472">Membrane</keyword>
<accession>A0A291QMM8</accession>
<keyword evidence="6" id="KW-0560">Oxidoreductase</keyword>
<dbReference type="InterPro" id="IPR038354">
    <property type="entry name" value="VKOR_sf"/>
</dbReference>
<dbReference type="CDD" id="cd12922">
    <property type="entry name" value="VKOR_5"/>
    <property type="match status" value="1"/>
</dbReference>
<proteinExistence type="inferred from homology"/>
<evidence type="ECO:0000256" key="4">
    <source>
        <dbReference type="ARBA" id="ARBA00022719"/>
    </source>
</evidence>
<evidence type="ECO:0000256" key="3">
    <source>
        <dbReference type="ARBA" id="ARBA00022692"/>
    </source>
</evidence>
<dbReference type="InterPro" id="IPR041714">
    <property type="entry name" value="VKOR_Actinobacteria"/>
</dbReference>
<reference evidence="12 13" key="1">
    <citation type="submission" date="2017-08" db="EMBL/GenBank/DDBJ databases">
        <title>Complete Genome Sequence of Streptomyces formicae KY5, the formicamycin producer.</title>
        <authorList>
            <person name="Holmes N.A."/>
            <person name="Devine R."/>
            <person name="Qin Z."/>
            <person name="Seipke R.F."/>
            <person name="Wilkinson B."/>
            <person name="Hutchings M.I."/>
        </authorList>
    </citation>
    <scope>NUCLEOTIDE SEQUENCE [LARGE SCALE GENOMIC DNA]</scope>
    <source>
        <strain evidence="12 13">KY5</strain>
    </source>
</reference>
<dbReference type="AlphaFoldDB" id="A0A291QMM8"/>
<name>A0A291QMM8_9ACTN</name>
<evidence type="ECO:0000256" key="2">
    <source>
        <dbReference type="ARBA" id="ARBA00006214"/>
    </source>
</evidence>
<keyword evidence="9" id="KW-0676">Redox-active center</keyword>
<comment type="similarity">
    <text evidence="2">Belongs to the VKOR family.</text>
</comment>
<feature type="transmembrane region" description="Helical" evidence="10">
    <location>
        <begin position="99"/>
        <end position="119"/>
    </location>
</feature>
<evidence type="ECO:0000259" key="11">
    <source>
        <dbReference type="SMART" id="SM00756"/>
    </source>
</evidence>
<evidence type="ECO:0000313" key="13">
    <source>
        <dbReference type="Proteomes" id="UP000221011"/>
    </source>
</evidence>
<dbReference type="SMART" id="SM00756">
    <property type="entry name" value="VKc"/>
    <property type="match status" value="1"/>
</dbReference>
<dbReference type="GO" id="GO:0016020">
    <property type="term" value="C:membrane"/>
    <property type="evidence" value="ECO:0007669"/>
    <property type="project" value="UniProtKB-SubCell"/>
</dbReference>
<sequence length="195" mass="21023">MPQSRYVRAGRGLGLLILLAGALGTVASTELARDRIASLADPAFSPGCDINTVLSCGDVMAAWQSEVLGVPNALFGIAGFAALAAFGLVLLSGARFPRWLWLLLQAGVTAAFGFVVWLITQCLYVIGALCPWCMLIWAVVLSLFWYVSVHSLRSGALPAPRRLTGAVTRWAWLGPVLMYGFLAVLILIRFGTRLW</sequence>
<keyword evidence="13" id="KW-1185">Reference proteome</keyword>
<feature type="transmembrane region" description="Helical" evidence="10">
    <location>
        <begin position="170"/>
        <end position="190"/>
    </location>
</feature>
<dbReference type="EMBL" id="CP022685">
    <property type="protein sequence ID" value="ATL32777.1"/>
    <property type="molecule type" value="Genomic_DNA"/>
</dbReference>
<feature type="domain" description="Vitamin K epoxide reductase" evidence="11">
    <location>
        <begin position="10"/>
        <end position="151"/>
    </location>
</feature>
<feature type="transmembrane region" description="Helical" evidence="10">
    <location>
        <begin position="125"/>
        <end position="149"/>
    </location>
</feature>
<protein>
    <submittedName>
        <fullName evidence="12">Putative CONSERVED INTEGRAL MEMBRANE PROTEIN</fullName>
    </submittedName>
</protein>
<evidence type="ECO:0000256" key="8">
    <source>
        <dbReference type="ARBA" id="ARBA00023157"/>
    </source>
</evidence>
<dbReference type="RefSeq" id="WP_159072714.1">
    <property type="nucleotide sequence ID" value="NZ_CP022685.1"/>
</dbReference>
<evidence type="ECO:0000313" key="12">
    <source>
        <dbReference type="EMBL" id="ATL32777.1"/>
    </source>
</evidence>
<organism evidence="12 13">
    <name type="scientific">Streptomyces formicae</name>
    <dbReference type="NCBI Taxonomy" id="1616117"/>
    <lineage>
        <taxon>Bacteria</taxon>
        <taxon>Bacillati</taxon>
        <taxon>Actinomycetota</taxon>
        <taxon>Actinomycetes</taxon>
        <taxon>Kitasatosporales</taxon>
        <taxon>Streptomycetaceae</taxon>
        <taxon>Streptomyces</taxon>
    </lineage>
</organism>
<evidence type="ECO:0000256" key="1">
    <source>
        <dbReference type="ARBA" id="ARBA00004141"/>
    </source>
</evidence>
<keyword evidence="3 10" id="KW-0812">Transmembrane</keyword>
<dbReference type="KEGG" id="sfk:KY5_7759c"/>
<dbReference type="Gene3D" id="1.20.1440.130">
    <property type="entry name" value="VKOR domain"/>
    <property type="match status" value="1"/>
</dbReference>
<dbReference type="GO" id="GO:0048038">
    <property type="term" value="F:quinone binding"/>
    <property type="evidence" value="ECO:0007669"/>
    <property type="project" value="UniProtKB-KW"/>
</dbReference>
<keyword evidence="5 10" id="KW-1133">Transmembrane helix</keyword>